<evidence type="ECO:0000256" key="1">
    <source>
        <dbReference type="SAM" id="Coils"/>
    </source>
</evidence>
<dbReference type="Proteomes" id="UP001301350">
    <property type="component" value="Unassembled WGS sequence"/>
</dbReference>
<keyword evidence="1" id="KW-0175">Coiled coil</keyword>
<sequence length="536" mass="54779">MGVSGWNFADSPELAEAKRERDEARAAAAASTRTSAAVAAVVESSASSSAATDADAPVRAGRFLVLNPDPMEPAAGDAQQEVLSSLENANLIVVPSPRVIPPLVADTAPSPSGANTPATSTEVALSAEAPAEDKEVTAEGRPPSTLSVSVPPPPPLGRTSAPPPSSTKMASAGDADGLKRVSRGRFEVVDIPVESTTPGGSRRGFLSDAAGQVLPTAASMQSISSDGNTPLSSGVSLAALDGIVVRSSAVRSPLRPPQPPVRPRSPRSGSAQPNRGVDQATGAAAAAAAAAVATGATVPRHLQGAFAASRPLTTTSPSAVPEAGVHTAPAATTLHYSRQARSQNFPLAHASEEDLLVVMHHVAGLQRTLAALLPSDWNDGPSGSRTGPSPHASRLSGAESWYGAVPMSGAEPSSSNWSPRGDPPNNHHQHSAHASGATVVASTTTSPDQRSEEVGQLRQEMSMMRAENDQLRAELEALRTDLSGIKQQLVHWAASAAQAVPSQTRSRSADPAPVVPRSPGTSLHRSPPPPPPPPPR</sequence>
<evidence type="ECO:0000313" key="3">
    <source>
        <dbReference type="EMBL" id="KAK4536286.1"/>
    </source>
</evidence>
<keyword evidence="4" id="KW-1185">Reference proteome</keyword>
<feature type="coiled-coil region" evidence="1">
    <location>
        <begin position="454"/>
        <end position="488"/>
    </location>
</feature>
<proteinExistence type="predicted"/>
<reference evidence="3 4" key="1">
    <citation type="submission" date="2022-07" db="EMBL/GenBank/DDBJ databases">
        <title>Genome-wide signatures of adaptation to extreme environments.</title>
        <authorList>
            <person name="Cho C.H."/>
            <person name="Yoon H.S."/>
        </authorList>
    </citation>
    <scope>NUCLEOTIDE SEQUENCE [LARGE SCALE GENOMIC DNA]</scope>
    <source>
        <strain evidence="3 4">DBV 063 E5</strain>
    </source>
</reference>
<feature type="compositionally biased region" description="Basic and acidic residues" evidence="2">
    <location>
        <begin position="15"/>
        <end position="25"/>
    </location>
</feature>
<comment type="caution">
    <text evidence="3">The sequence shown here is derived from an EMBL/GenBank/DDBJ whole genome shotgun (WGS) entry which is preliminary data.</text>
</comment>
<feature type="compositionally biased region" description="Pro residues" evidence="2">
    <location>
        <begin position="150"/>
        <end position="165"/>
    </location>
</feature>
<evidence type="ECO:0000313" key="4">
    <source>
        <dbReference type="Proteomes" id="UP001301350"/>
    </source>
</evidence>
<feature type="region of interest" description="Disordered" evidence="2">
    <location>
        <begin position="249"/>
        <end position="282"/>
    </location>
</feature>
<feature type="region of interest" description="Disordered" evidence="2">
    <location>
        <begin position="127"/>
        <end position="185"/>
    </location>
</feature>
<protein>
    <submittedName>
        <fullName evidence="3">Uncharacterized protein</fullName>
    </submittedName>
</protein>
<organism evidence="3 4">
    <name type="scientific">Cyanidium caldarium</name>
    <name type="common">Red alga</name>
    <dbReference type="NCBI Taxonomy" id="2771"/>
    <lineage>
        <taxon>Eukaryota</taxon>
        <taxon>Rhodophyta</taxon>
        <taxon>Bangiophyceae</taxon>
        <taxon>Cyanidiales</taxon>
        <taxon>Cyanidiaceae</taxon>
        <taxon>Cyanidium</taxon>
    </lineage>
</organism>
<feature type="compositionally biased region" description="Basic and acidic residues" evidence="2">
    <location>
        <begin position="176"/>
        <end position="185"/>
    </location>
</feature>
<feature type="compositionally biased region" description="Low complexity" evidence="2">
    <location>
        <begin position="432"/>
        <end position="446"/>
    </location>
</feature>
<evidence type="ECO:0000256" key="2">
    <source>
        <dbReference type="SAM" id="MobiDB-lite"/>
    </source>
</evidence>
<feature type="region of interest" description="Disordered" evidence="2">
    <location>
        <begin position="403"/>
        <end position="453"/>
    </location>
</feature>
<name>A0AAV9IVU8_CYACA</name>
<dbReference type="AlphaFoldDB" id="A0AAV9IVU8"/>
<feature type="region of interest" description="Disordered" evidence="2">
    <location>
        <begin position="492"/>
        <end position="536"/>
    </location>
</feature>
<feature type="compositionally biased region" description="Pro residues" evidence="2">
    <location>
        <begin position="526"/>
        <end position="536"/>
    </location>
</feature>
<accession>A0AAV9IVU8</accession>
<dbReference type="EMBL" id="JANCYW010000008">
    <property type="protein sequence ID" value="KAK4536286.1"/>
    <property type="molecule type" value="Genomic_DNA"/>
</dbReference>
<gene>
    <name evidence="3" type="ORF">CDCA_CDCA08G2311</name>
</gene>
<feature type="region of interest" description="Disordered" evidence="2">
    <location>
        <begin position="1"/>
        <end position="33"/>
    </location>
</feature>
<feature type="compositionally biased region" description="Pro residues" evidence="2">
    <location>
        <begin position="254"/>
        <end position="263"/>
    </location>
</feature>